<sequence>MNYKEYQNLVQSEYQNILKENVLFWNLWNITYPFEILIQYQDDYIEEYQIFNTMWNCCWEIIETGNIQIEKFKQIFEQNYPFVMDEETGEIINPKSILQSNYDEYSDDELPELCINQLIYRFDTIYKGIVNNEERYGEYAGNSPIEVIALIVASNELGFIINNMDLPIVNNEVEAQIKLMTELGTPQDFGFADRNRFRDSNAMNSITYQEY</sequence>
<accession>A0A3D9C233</accession>
<evidence type="ECO:0000313" key="1">
    <source>
        <dbReference type="EMBL" id="REC59788.1"/>
    </source>
</evidence>
<dbReference type="AlphaFoldDB" id="A0A3D9C233"/>
<dbReference type="RefSeq" id="WP_115973245.1">
    <property type="nucleotide sequence ID" value="NZ_QNVT01000032.1"/>
</dbReference>
<name>A0A3D9C233_9FLAO</name>
<proteinExistence type="predicted"/>
<organism evidence="1 2">
    <name type="scientific">Chryseobacterium pennae</name>
    <dbReference type="NCBI Taxonomy" id="2258962"/>
    <lineage>
        <taxon>Bacteria</taxon>
        <taxon>Pseudomonadati</taxon>
        <taxon>Bacteroidota</taxon>
        <taxon>Flavobacteriia</taxon>
        <taxon>Flavobacteriales</taxon>
        <taxon>Weeksellaceae</taxon>
        <taxon>Chryseobacterium group</taxon>
        <taxon>Chryseobacterium</taxon>
    </lineage>
</organism>
<gene>
    <name evidence="1" type="ORF">DRF65_23950</name>
</gene>
<keyword evidence="2" id="KW-1185">Reference proteome</keyword>
<evidence type="ECO:0000313" key="2">
    <source>
        <dbReference type="Proteomes" id="UP000256686"/>
    </source>
</evidence>
<dbReference type="EMBL" id="QNVT01000032">
    <property type="protein sequence ID" value="REC59788.1"/>
    <property type="molecule type" value="Genomic_DNA"/>
</dbReference>
<reference evidence="2" key="1">
    <citation type="submission" date="2018-06" db="EMBL/GenBank/DDBJ databases">
        <authorList>
            <person name="Lum Nde A."/>
            <person name="Hugo C."/>
        </authorList>
    </citation>
    <scope>NUCLEOTIDE SEQUENCE [LARGE SCALE GENOMIC DNA]</scope>
    <source>
        <strain evidence="2">1_F178</strain>
    </source>
</reference>
<comment type="caution">
    <text evidence="1">The sequence shown here is derived from an EMBL/GenBank/DDBJ whole genome shotgun (WGS) entry which is preliminary data.</text>
</comment>
<dbReference type="Proteomes" id="UP000256686">
    <property type="component" value="Unassembled WGS sequence"/>
</dbReference>
<protein>
    <submittedName>
        <fullName evidence="1">Uncharacterized protein</fullName>
    </submittedName>
</protein>